<feature type="transmembrane region" description="Helical" evidence="7">
    <location>
        <begin position="332"/>
        <end position="349"/>
    </location>
</feature>
<dbReference type="OrthoDB" id="9814303at2"/>
<dbReference type="EMBL" id="NRJG01000096">
    <property type="protein sequence ID" value="RIY37093.1"/>
    <property type="molecule type" value="Genomic_DNA"/>
</dbReference>
<feature type="transmembrane region" description="Helical" evidence="7">
    <location>
        <begin position="507"/>
        <end position="524"/>
    </location>
</feature>
<dbReference type="Pfam" id="PF07690">
    <property type="entry name" value="MFS_1"/>
    <property type="match status" value="1"/>
</dbReference>
<keyword evidence="10" id="KW-1185">Reference proteome</keyword>
<dbReference type="RefSeq" id="WP_119531731.1">
    <property type="nucleotide sequence ID" value="NZ_JBHSSP010000032.1"/>
</dbReference>
<feature type="compositionally biased region" description="Low complexity" evidence="6">
    <location>
        <begin position="78"/>
        <end position="95"/>
    </location>
</feature>
<name>A0A3A1YFR8_9GAMM</name>
<accession>A0A3A1YFR8</accession>
<comment type="subcellular location">
    <subcellularLocation>
        <location evidence="1">Membrane</location>
        <topology evidence="1">Multi-pass membrane protein</topology>
    </subcellularLocation>
</comment>
<keyword evidence="4 7" id="KW-1133">Transmembrane helix</keyword>
<evidence type="ECO:0000256" key="2">
    <source>
        <dbReference type="ARBA" id="ARBA00022448"/>
    </source>
</evidence>
<keyword evidence="5 7" id="KW-0472">Membrane</keyword>
<feature type="region of interest" description="Disordered" evidence="6">
    <location>
        <begin position="145"/>
        <end position="166"/>
    </location>
</feature>
<evidence type="ECO:0000256" key="5">
    <source>
        <dbReference type="ARBA" id="ARBA00023136"/>
    </source>
</evidence>
<evidence type="ECO:0000259" key="8">
    <source>
        <dbReference type="PROSITE" id="PS50850"/>
    </source>
</evidence>
<evidence type="ECO:0000256" key="1">
    <source>
        <dbReference type="ARBA" id="ARBA00004141"/>
    </source>
</evidence>
<dbReference type="InterPro" id="IPR020846">
    <property type="entry name" value="MFS_dom"/>
</dbReference>
<dbReference type="InterPro" id="IPR011701">
    <property type="entry name" value="MFS"/>
</dbReference>
<feature type="transmembrane region" description="Helical" evidence="7">
    <location>
        <begin position="600"/>
        <end position="620"/>
    </location>
</feature>
<dbReference type="InterPro" id="IPR036259">
    <property type="entry name" value="MFS_trans_sf"/>
</dbReference>
<keyword evidence="2" id="KW-0813">Transport</keyword>
<dbReference type="Proteomes" id="UP000265916">
    <property type="component" value="Unassembled WGS sequence"/>
</dbReference>
<feature type="region of interest" description="Disordered" evidence="6">
    <location>
        <begin position="78"/>
        <end position="97"/>
    </location>
</feature>
<feature type="transmembrane region" description="Helical" evidence="7">
    <location>
        <begin position="361"/>
        <end position="378"/>
    </location>
</feature>
<evidence type="ECO:0000256" key="4">
    <source>
        <dbReference type="ARBA" id="ARBA00022989"/>
    </source>
</evidence>
<evidence type="ECO:0000313" key="9">
    <source>
        <dbReference type="EMBL" id="RIY37093.1"/>
    </source>
</evidence>
<reference evidence="9 10" key="1">
    <citation type="submission" date="2017-08" db="EMBL/GenBank/DDBJ databases">
        <title>Reclassification of Bisgaard taxon 37 and 44.</title>
        <authorList>
            <person name="Christensen H."/>
        </authorList>
    </citation>
    <scope>NUCLEOTIDE SEQUENCE [LARGE SCALE GENOMIC DNA]</scope>
    <source>
        <strain evidence="9 10">111</strain>
    </source>
</reference>
<evidence type="ECO:0000256" key="7">
    <source>
        <dbReference type="SAM" id="Phobius"/>
    </source>
</evidence>
<feature type="compositionally biased region" description="Acidic residues" evidence="6">
    <location>
        <begin position="149"/>
        <end position="158"/>
    </location>
</feature>
<dbReference type="PANTHER" id="PTHR23502:SF132">
    <property type="entry name" value="POLYAMINE TRANSPORTER 2-RELATED"/>
    <property type="match status" value="1"/>
</dbReference>
<feature type="region of interest" description="Disordered" evidence="6">
    <location>
        <begin position="1"/>
        <end position="60"/>
    </location>
</feature>
<sequence length="679" mass="75288">MSTSSFPTYNSTTTSNSQVSKQVTSDLTANADNNQEANINSSSCTNSSSANSSSTSSSYPVVTSTRVQQILIQDQANAKTNTQKQQQDNLTTQQLSDNQQLKPSFEQVHPSGKAIKQYTSSQDTYVQMPHAASNQESFRQQFYRQNEQESQEEFDASLEDQVNPTSKHEVGVTVDLNPAKVPVINTPLNQQQIHLKQQRLAARNSNLENTSNINADQQDSAATASTTNNSTLAATKTTSVNSTSSYDVVTPHQRALQSKLPSAYFMVILLSIVSITPGLANTSFNPAIMEVASHYHVSLEKIQALSATYFLGLGCGQLIWGPLTDRFGRRKSIFACTILACLINFLFINTQTYAQLQTARFFQGVIFSCFGLLPTAVLRDSYSARNFIIYNSWVMILFLLAPAFAPLFGGYILISLGWQCIFTILSAICVVGLLFYWMKIPETLDPSRRQPINPLKILKNYYTILSNLKSLLCLLLGGLLAVVIFAWTALCSALLINDYHIAPQNIGYYSIFPVIFTIIANKLNGSLVKKYNPQQILVTSTLIQTIFSVINLIVAWYFLGAIGLVVAQTLNALFTGFQNANLVSIYLMDYSHMVGTASSLFLSLRTIIPSILIFAISFAPRNMGTTFLYFDGAVIVFSFLVVLLFNRLYPAPGARMHKLRMKAIKYHKRQMQARFGNAQ</sequence>
<dbReference type="GO" id="GO:0005886">
    <property type="term" value="C:plasma membrane"/>
    <property type="evidence" value="ECO:0007669"/>
    <property type="project" value="TreeGrafter"/>
</dbReference>
<feature type="transmembrane region" description="Helical" evidence="7">
    <location>
        <begin position="263"/>
        <end position="282"/>
    </location>
</feature>
<feature type="transmembrane region" description="Helical" evidence="7">
    <location>
        <begin position="626"/>
        <end position="649"/>
    </location>
</feature>
<feature type="compositionally biased region" description="Polar residues" evidence="6">
    <location>
        <begin position="1"/>
        <end position="39"/>
    </location>
</feature>
<dbReference type="PANTHER" id="PTHR23502">
    <property type="entry name" value="MAJOR FACILITATOR SUPERFAMILY"/>
    <property type="match status" value="1"/>
</dbReference>
<feature type="transmembrane region" description="Helical" evidence="7">
    <location>
        <begin position="302"/>
        <end position="320"/>
    </location>
</feature>
<feature type="transmembrane region" description="Helical" evidence="7">
    <location>
        <begin position="411"/>
        <end position="438"/>
    </location>
</feature>
<feature type="compositionally biased region" description="Low complexity" evidence="6">
    <location>
        <begin position="40"/>
        <end position="58"/>
    </location>
</feature>
<dbReference type="AlphaFoldDB" id="A0A3A1YFR8"/>
<keyword evidence="3 7" id="KW-0812">Transmembrane</keyword>
<protein>
    <recommendedName>
        <fullName evidence="8">Major facilitator superfamily (MFS) profile domain-containing protein</fullName>
    </recommendedName>
</protein>
<proteinExistence type="predicted"/>
<feature type="domain" description="Major facilitator superfamily (MFS) profile" evidence="8">
    <location>
        <begin position="266"/>
        <end position="649"/>
    </location>
</feature>
<dbReference type="SUPFAM" id="SSF103473">
    <property type="entry name" value="MFS general substrate transporter"/>
    <property type="match status" value="1"/>
</dbReference>
<feature type="transmembrane region" description="Helical" evidence="7">
    <location>
        <begin position="536"/>
        <end position="559"/>
    </location>
</feature>
<evidence type="ECO:0000313" key="10">
    <source>
        <dbReference type="Proteomes" id="UP000265916"/>
    </source>
</evidence>
<evidence type="ECO:0000256" key="6">
    <source>
        <dbReference type="SAM" id="MobiDB-lite"/>
    </source>
</evidence>
<dbReference type="Gene3D" id="1.20.1720.10">
    <property type="entry name" value="Multidrug resistance protein D"/>
    <property type="match status" value="1"/>
</dbReference>
<dbReference type="GO" id="GO:0022857">
    <property type="term" value="F:transmembrane transporter activity"/>
    <property type="evidence" value="ECO:0007669"/>
    <property type="project" value="InterPro"/>
</dbReference>
<gene>
    <name evidence="9" type="ORF">CKF58_05375</name>
</gene>
<feature type="transmembrane region" description="Helical" evidence="7">
    <location>
        <begin position="471"/>
        <end position="495"/>
    </location>
</feature>
<organism evidence="9 10">
    <name type="scientific">Psittacicella hinzii</name>
    <dbReference type="NCBI Taxonomy" id="2028575"/>
    <lineage>
        <taxon>Bacteria</taxon>
        <taxon>Pseudomonadati</taxon>
        <taxon>Pseudomonadota</taxon>
        <taxon>Gammaproteobacteria</taxon>
        <taxon>Pasteurellales</taxon>
        <taxon>Psittacicellaceae</taxon>
        <taxon>Psittacicella</taxon>
    </lineage>
</organism>
<dbReference type="PROSITE" id="PS50850">
    <property type="entry name" value="MFS"/>
    <property type="match status" value="1"/>
</dbReference>
<comment type="caution">
    <text evidence="9">The sequence shown here is derived from an EMBL/GenBank/DDBJ whole genome shotgun (WGS) entry which is preliminary data.</text>
</comment>
<evidence type="ECO:0000256" key="3">
    <source>
        <dbReference type="ARBA" id="ARBA00022692"/>
    </source>
</evidence>
<feature type="transmembrane region" description="Helical" evidence="7">
    <location>
        <begin position="387"/>
        <end position="405"/>
    </location>
</feature>
<dbReference type="CDD" id="cd17320">
    <property type="entry name" value="MFS_MdfA_MDR_like"/>
    <property type="match status" value="1"/>
</dbReference>